<evidence type="ECO:0000259" key="2">
    <source>
        <dbReference type="Pfam" id="PF07940"/>
    </source>
</evidence>
<dbReference type="RefSeq" id="WP_169284077.1">
    <property type="nucleotide sequence ID" value="NZ_CP051680.1"/>
</dbReference>
<name>A0A7Z2VRJ6_9BACL</name>
<dbReference type="AlphaFoldDB" id="A0A7Z2VRJ6"/>
<dbReference type="Proteomes" id="UP000502248">
    <property type="component" value="Chromosome"/>
</dbReference>
<accession>A0A7Z2VRJ6</accession>
<reference evidence="3 4" key="1">
    <citation type="submission" date="2020-04" db="EMBL/GenBank/DDBJ databases">
        <title>Genome sequencing of novel species.</title>
        <authorList>
            <person name="Heo J."/>
            <person name="Kim S.-J."/>
            <person name="Kim J.-S."/>
            <person name="Hong S.-B."/>
            <person name="Kwon S.-W."/>
        </authorList>
    </citation>
    <scope>NUCLEOTIDE SEQUENCE [LARGE SCALE GENOMIC DNA]</scope>
    <source>
        <strain evidence="3 4">MFER-1</strain>
    </source>
</reference>
<evidence type="ECO:0000256" key="1">
    <source>
        <dbReference type="ARBA" id="ARBA00004196"/>
    </source>
</evidence>
<proteinExistence type="predicted"/>
<dbReference type="GO" id="GO:0016829">
    <property type="term" value="F:lyase activity"/>
    <property type="evidence" value="ECO:0007669"/>
    <property type="project" value="InterPro"/>
</dbReference>
<feature type="domain" description="Heparinase II/III-like C-terminal" evidence="2">
    <location>
        <begin position="403"/>
        <end position="571"/>
    </location>
</feature>
<dbReference type="InterPro" id="IPR008929">
    <property type="entry name" value="Chondroitin_lyas"/>
</dbReference>
<gene>
    <name evidence="3" type="ORF">HH215_34675</name>
</gene>
<dbReference type="Gene3D" id="1.50.10.100">
    <property type="entry name" value="Chondroitin AC/alginate lyase"/>
    <property type="match status" value="1"/>
</dbReference>
<dbReference type="GO" id="GO:0030313">
    <property type="term" value="C:cell envelope"/>
    <property type="evidence" value="ECO:0007669"/>
    <property type="project" value="UniProtKB-SubCell"/>
</dbReference>
<dbReference type="Pfam" id="PF07940">
    <property type="entry name" value="Hepar_II_III_C"/>
    <property type="match status" value="1"/>
</dbReference>
<dbReference type="EMBL" id="CP051680">
    <property type="protein sequence ID" value="QJD87835.1"/>
    <property type="molecule type" value="Genomic_DNA"/>
</dbReference>
<dbReference type="InterPro" id="IPR012480">
    <property type="entry name" value="Hepar_II_III_C"/>
</dbReference>
<dbReference type="KEGG" id="cheb:HH215_34675"/>
<dbReference type="SUPFAM" id="SSF48230">
    <property type="entry name" value="Chondroitin AC/alginate lyase"/>
    <property type="match status" value="1"/>
</dbReference>
<keyword evidence="4" id="KW-1185">Reference proteome</keyword>
<organism evidence="3 4">
    <name type="scientific">Cohnella herbarum</name>
    <dbReference type="NCBI Taxonomy" id="2728023"/>
    <lineage>
        <taxon>Bacteria</taxon>
        <taxon>Bacillati</taxon>
        <taxon>Bacillota</taxon>
        <taxon>Bacilli</taxon>
        <taxon>Bacillales</taxon>
        <taxon>Paenibacillaceae</taxon>
        <taxon>Cohnella</taxon>
    </lineage>
</organism>
<protein>
    <recommendedName>
        <fullName evidence="2">Heparinase II/III-like C-terminal domain-containing protein</fullName>
    </recommendedName>
</protein>
<evidence type="ECO:0000313" key="4">
    <source>
        <dbReference type="Proteomes" id="UP000502248"/>
    </source>
</evidence>
<evidence type="ECO:0000313" key="3">
    <source>
        <dbReference type="EMBL" id="QJD87835.1"/>
    </source>
</evidence>
<comment type="subcellular location">
    <subcellularLocation>
        <location evidence="1">Cell envelope</location>
    </subcellularLocation>
</comment>
<dbReference type="Gene3D" id="2.70.98.70">
    <property type="match status" value="1"/>
</dbReference>
<sequence length="630" mass="71629">MTIAERWSRKDWGRLVEPWGNFRLFPSGDQRDGWLAVSDETKQTWVTLAERFVDYEWPTMSADLYLRYKREGDNLKYLNRFYERRSALGILTVAECLEWKGRFIDPIVSGVIAICEETTWITPHDLMHRKLFIPSPEDVDVDLSSGETGAVLAWVHYLMGSRLDVIHPRIRERIETEVRRRLIEPYLRRDDFWWMGFVPSTYVNNWNPWCNQNVLISVLLLERDQADRAAVVGKAARSLEAFIRKYSPDGCCEEGPMYWGASGGGLHTCLKLLSECSGGDDIGLFKEEIVGDIGRYIYRAHIHGDYFVNFADGDARFPISSNVFAFGTSIGDDRMIQLGASAERRRPVVFSWFNMHDYLQDIFLERKLGQGDVTAPYVREAWMDAAQVLTARETEGSEIGLFLAAKGGHNHEPHNHNDVGNFIVYADGCPVFIDLGTEDYTAATFGPDRYTLWYTQSQYHNCPTVRGVLQQNGQQYRSRDAECFLSDDVAELSMDLEAAYPSEAGIASWKRIVRLSRGTKAAVEISDSFALNEATDEIALNLMTPLAPVNVRAGVFELEYAPNRRVEIVYDAEILTLTVEPMTMMGNRIRRNWGDAMYRLVLKASANVNEGTYIVKVKRLEGGRGKDDGA</sequence>